<evidence type="ECO:0000313" key="8">
    <source>
        <dbReference type="EMBL" id="KAF4673710.1"/>
    </source>
</evidence>
<reference evidence="8 9" key="1">
    <citation type="submission" date="2020-04" db="EMBL/GenBank/DDBJ databases">
        <title>Perkinsus chesapeaki whole genome sequence.</title>
        <authorList>
            <person name="Bogema D.R."/>
        </authorList>
    </citation>
    <scope>NUCLEOTIDE SEQUENCE [LARGE SCALE GENOMIC DNA]</scope>
    <source>
        <strain evidence="8">ATCC PRA-425</strain>
    </source>
</reference>
<gene>
    <name evidence="8" type="ORF">FOL47_010191</name>
</gene>
<dbReference type="CDD" id="cd02620">
    <property type="entry name" value="Peptidase_C1A_CathepsinB"/>
    <property type="match status" value="1"/>
</dbReference>
<dbReference type="InterPro" id="IPR012599">
    <property type="entry name" value="Propeptide_C1A"/>
</dbReference>
<evidence type="ECO:0000256" key="6">
    <source>
        <dbReference type="ARBA" id="ARBA00023157"/>
    </source>
</evidence>
<keyword evidence="1" id="KW-0645">Protease</keyword>
<proteinExistence type="predicted"/>
<evidence type="ECO:0000259" key="7">
    <source>
        <dbReference type="SMART" id="SM00645"/>
    </source>
</evidence>
<keyword evidence="9" id="KW-1185">Reference proteome</keyword>
<evidence type="ECO:0000256" key="3">
    <source>
        <dbReference type="ARBA" id="ARBA00022801"/>
    </source>
</evidence>
<evidence type="ECO:0000256" key="4">
    <source>
        <dbReference type="ARBA" id="ARBA00022807"/>
    </source>
</evidence>
<evidence type="ECO:0000256" key="5">
    <source>
        <dbReference type="ARBA" id="ARBA00023145"/>
    </source>
</evidence>
<keyword evidence="4" id="KW-0788">Thiol protease</keyword>
<dbReference type="Gene3D" id="1.10.3210.50">
    <property type="match status" value="1"/>
</dbReference>
<dbReference type="InterPro" id="IPR038765">
    <property type="entry name" value="Papain-like_cys_pep_sf"/>
</dbReference>
<sequence>MSSHQPVSATDTQVELVKQLVTKWMEECDSSHDMAHIERVVATVKTIYLRDQISAGVDLNLLLCIAYLHDSFDRKYCEDPNAKAVEVQEKLEEAPVGFPRPTAEFIITKIKNMSYSAELKNGRSGEAAACDPYIAIVQDGDRLDAIGAIGVCRCMAYSGAKDRMIISEGAKQEMQLRTEFEGDPESTRPTAAKSLVNEQMNFGHLLVFAVLLCLPYVMLATKPRDLKSAFSDLKANKGLVYTIDEEAQHFARFEEELEVQAEDLSRTELLEIFDDTRPAIMQSLVNQINSKQNTWTASVDQERFKGSTLGDAKRLCGTFMNITETLEEVIYPEEELKTLPGSFDAREGFKGCEKVIGHVRDQSDCGSCWAFGTTEAFNDRVCIKSNATITTLLSPGDMLGCCSLFHGCLSFGCSGGNPLFAWMWLYTTGVVSGGDFIKKDEMTKDDGCWPYNFPKCAHHVNSSEYPACPKDPYKTPRCEGTCPNKKYTTDLDKDRHHTSSFLPSYFFFTSSIKKEIMTNGPVSAAFTVYEDFLAYKSGVYKYTSGNALGGHAVKIIGWGNENGEDYWLVVNSWNEDWGDHGLFKIGLTECGIDRMVLAGLPKL</sequence>
<evidence type="ECO:0000256" key="1">
    <source>
        <dbReference type="ARBA" id="ARBA00022670"/>
    </source>
</evidence>
<accession>A0A7J6MR32</accession>
<dbReference type="Pfam" id="PF00112">
    <property type="entry name" value="Peptidase_C1"/>
    <property type="match status" value="1"/>
</dbReference>
<dbReference type="InterPro" id="IPR000169">
    <property type="entry name" value="Pept_cys_AS"/>
</dbReference>
<comment type="caution">
    <text evidence="8">The sequence shown here is derived from an EMBL/GenBank/DDBJ whole genome shotgun (WGS) entry which is preliminary data.</text>
</comment>
<dbReference type="InterPro" id="IPR025660">
    <property type="entry name" value="Pept_his_AS"/>
</dbReference>
<protein>
    <recommendedName>
        <fullName evidence="7">Peptidase C1A papain C-terminal domain-containing protein</fullName>
    </recommendedName>
</protein>
<dbReference type="CDD" id="cd00077">
    <property type="entry name" value="HDc"/>
    <property type="match status" value="1"/>
</dbReference>
<dbReference type="PANTHER" id="PTHR33594:SF1">
    <property type="entry name" value="HD_PDEASE DOMAIN-CONTAINING PROTEIN"/>
    <property type="match status" value="1"/>
</dbReference>
<organism evidence="8 9">
    <name type="scientific">Perkinsus chesapeaki</name>
    <name type="common">Clam parasite</name>
    <name type="synonym">Perkinsus andrewsi</name>
    <dbReference type="NCBI Taxonomy" id="330153"/>
    <lineage>
        <taxon>Eukaryota</taxon>
        <taxon>Sar</taxon>
        <taxon>Alveolata</taxon>
        <taxon>Perkinsozoa</taxon>
        <taxon>Perkinsea</taxon>
        <taxon>Perkinsida</taxon>
        <taxon>Perkinsidae</taxon>
        <taxon>Perkinsus</taxon>
    </lineage>
</organism>
<dbReference type="AlphaFoldDB" id="A0A7J6MR32"/>
<keyword evidence="2" id="KW-0732">Signal</keyword>
<evidence type="ECO:0000313" key="9">
    <source>
        <dbReference type="Proteomes" id="UP000591131"/>
    </source>
</evidence>
<keyword evidence="6" id="KW-1015">Disulfide bond</keyword>
<dbReference type="PANTHER" id="PTHR33594">
    <property type="entry name" value="SUPERFAMILY HYDROLASE, PUTATIVE (AFU_ORTHOLOGUE AFUA_1G03035)-RELATED"/>
    <property type="match status" value="1"/>
</dbReference>
<dbReference type="InterPro" id="IPR003607">
    <property type="entry name" value="HD/PDEase_dom"/>
</dbReference>
<feature type="domain" description="Peptidase C1A papain C-terminal" evidence="7">
    <location>
        <begin position="339"/>
        <end position="600"/>
    </location>
</feature>
<dbReference type="SUPFAM" id="SSF54001">
    <property type="entry name" value="Cysteine proteinases"/>
    <property type="match status" value="1"/>
</dbReference>
<dbReference type="GO" id="GO:0006508">
    <property type="term" value="P:proteolysis"/>
    <property type="evidence" value="ECO:0007669"/>
    <property type="project" value="UniProtKB-KW"/>
</dbReference>
<dbReference type="SMART" id="SM00645">
    <property type="entry name" value="Pept_C1"/>
    <property type="match status" value="1"/>
</dbReference>
<dbReference type="PROSITE" id="PS00139">
    <property type="entry name" value="THIOL_PROTEASE_CYS"/>
    <property type="match status" value="1"/>
</dbReference>
<dbReference type="OrthoDB" id="640249at2759"/>
<dbReference type="FunFam" id="3.90.70.10:FF:000031">
    <property type="entry name" value="Cathepsin B"/>
    <property type="match status" value="1"/>
</dbReference>
<dbReference type="Proteomes" id="UP000591131">
    <property type="component" value="Unassembled WGS sequence"/>
</dbReference>
<dbReference type="PROSITE" id="PS00639">
    <property type="entry name" value="THIOL_PROTEASE_HIS"/>
    <property type="match status" value="1"/>
</dbReference>
<dbReference type="EMBL" id="JAAPAO010000077">
    <property type="protein sequence ID" value="KAF4673710.1"/>
    <property type="molecule type" value="Genomic_DNA"/>
</dbReference>
<dbReference type="GO" id="GO:0004197">
    <property type="term" value="F:cysteine-type endopeptidase activity"/>
    <property type="evidence" value="ECO:0007669"/>
    <property type="project" value="InterPro"/>
</dbReference>
<dbReference type="InterPro" id="IPR000668">
    <property type="entry name" value="Peptidase_C1A_C"/>
</dbReference>
<evidence type="ECO:0000256" key="2">
    <source>
        <dbReference type="ARBA" id="ARBA00022729"/>
    </source>
</evidence>
<name>A0A7J6MR32_PERCH</name>
<dbReference type="SUPFAM" id="SSF109604">
    <property type="entry name" value="HD-domain/PDEase-like"/>
    <property type="match status" value="1"/>
</dbReference>
<keyword evidence="3" id="KW-0378">Hydrolase</keyword>
<keyword evidence="5" id="KW-0865">Zymogen</keyword>
<dbReference type="Pfam" id="PF08127">
    <property type="entry name" value="Propeptide_C1"/>
    <property type="match status" value="1"/>
</dbReference>
<dbReference type="PRINTS" id="PR00705">
    <property type="entry name" value="PAPAIN"/>
</dbReference>
<dbReference type="Gene3D" id="3.90.70.10">
    <property type="entry name" value="Cysteine proteinases"/>
    <property type="match status" value="1"/>
</dbReference>